<dbReference type="AlphaFoldDB" id="A0A1G2HJX1"/>
<feature type="domain" description="MvaI/BcnI restriction endonuclease" evidence="1">
    <location>
        <begin position="7"/>
        <end position="226"/>
    </location>
</feature>
<dbReference type="Pfam" id="PF15515">
    <property type="entry name" value="MvaI_BcnI"/>
    <property type="match status" value="1"/>
</dbReference>
<dbReference type="InterPro" id="IPR043004">
    <property type="entry name" value="MvaI_BcnI_cat"/>
</dbReference>
<dbReference type="InterPro" id="IPR029127">
    <property type="entry name" value="MvaI_BcnI"/>
</dbReference>
<dbReference type="GO" id="GO:0016787">
    <property type="term" value="F:hydrolase activity"/>
    <property type="evidence" value="ECO:0007669"/>
    <property type="project" value="UniProtKB-KW"/>
</dbReference>
<dbReference type="InterPro" id="IPR043005">
    <property type="entry name" value="MvaI_BcnI_rec"/>
</dbReference>
<dbReference type="STRING" id="1802200.A2812_03040"/>
<comment type="caution">
    <text evidence="2">The sequence shown here is derived from an EMBL/GenBank/DDBJ whole genome shotgun (WGS) entry which is preliminary data.</text>
</comment>
<dbReference type="EMBL" id="MHOM01000055">
    <property type="protein sequence ID" value="OGZ62600.1"/>
    <property type="molecule type" value="Genomic_DNA"/>
</dbReference>
<proteinExistence type="predicted"/>
<evidence type="ECO:0000259" key="1">
    <source>
        <dbReference type="Pfam" id="PF15515"/>
    </source>
</evidence>
<name>A0A1G2HJX1_9BACT</name>
<gene>
    <name evidence="2" type="ORF">A2812_03040</name>
</gene>
<reference evidence="2 3" key="1">
    <citation type="journal article" date="2016" name="Nat. Commun.">
        <title>Thousands of microbial genomes shed light on interconnected biogeochemical processes in an aquifer system.</title>
        <authorList>
            <person name="Anantharaman K."/>
            <person name="Brown C.T."/>
            <person name="Hug L.A."/>
            <person name="Sharon I."/>
            <person name="Castelle C.J."/>
            <person name="Probst A.J."/>
            <person name="Thomas B.C."/>
            <person name="Singh A."/>
            <person name="Wilkins M.J."/>
            <person name="Karaoz U."/>
            <person name="Brodie E.L."/>
            <person name="Williams K.H."/>
            <person name="Hubbard S.S."/>
            <person name="Banfield J.F."/>
        </authorList>
    </citation>
    <scope>NUCLEOTIDE SEQUENCE [LARGE SCALE GENOMIC DNA]</scope>
</reference>
<dbReference type="CDD" id="cd22344">
    <property type="entry name" value="PDDEXK_nuclease"/>
    <property type="match status" value="1"/>
</dbReference>
<keyword evidence="2" id="KW-0378">Hydrolase</keyword>
<accession>A0A1G2HJX1</accession>
<dbReference type="Proteomes" id="UP000177190">
    <property type="component" value="Unassembled WGS sequence"/>
</dbReference>
<evidence type="ECO:0000313" key="2">
    <source>
        <dbReference type="EMBL" id="OGZ62600.1"/>
    </source>
</evidence>
<sequence>MKIEELIEKLKKIEKMGFVKTVRPHDGGVGNTLESLLDVKENNLRLPDIGDVEIKAKRIESSSMLTLASKSPLPRGVNKLLFVNYSHIAEDGIRKLYTTIYGSKTNPQNFKVVFENDKLVLQNKKNISAYWPVSLLFEGLKAKADKILLVYAETKGEKGSPNERFHYTEAYILEGIDFDNIKEILENGKLKFDIRIGADRNGKKIGVYHDHGTAVRISKQDYPKLYKRHDKII</sequence>
<dbReference type="Gene3D" id="3.30.70.3570">
    <property type="entry name" value="MvaI/BcnI restriction endonuclease, recognition domain"/>
    <property type="match status" value="1"/>
</dbReference>
<organism evidence="2 3">
    <name type="scientific">Candidatus Staskawiczbacteria bacterium RIFCSPHIGHO2_01_FULL_36_16</name>
    <dbReference type="NCBI Taxonomy" id="1802200"/>
    <lineage>
        <taxon>Bacteria</taxon>
        <taxon>Candidatus Staskawicziibacteriota</taxon>
    </lineage>
</organism>
<dbReference type="Gene3D" id="3.40.210.20">
    <property type="entry name" value="MvaI/BcnI restriction endonuclease, catalytic domain"/>
    <property type="match status" value="1"/>
</dbReference>
<protein>
    <submittedName>
        <fullName evidence="2">Glycosyl hydrolase</fullName>
    </submittedName>
</protein>
<evidence type="ECO:0000313" key="3">
    <source>
        <dbReference type="Proteomes" id="UP000177190"/>
    </source>
</evidence>